<dbReference type="Proteomes" id="UP000073492">
    <property type="component" value="Unassembled WGS sequence"/>
</dbReference>
<dbReference type="EMBL" id="LFZO01000066">
    <property type="protein sequence ID" value="KXT15098.1"/>
    <property type="molecule type" value="Genomic_DNA"/>
</dbReference>
<protein>
    <submittedName>
        <fullName evidence="2">Uncharacterized protein</fullName>
    </submittedName>
</protein>
<sequence>MGSDDIKEKDGKERAAGKVEEDRSEDGAQESNEQQNSDEGARTPREDRHAFWGGHLGKESGCSEMGLKRLVERHNLILLLLTLWKQELRNNGV</sequence>
<reference evidence="2 3" key="1">
    <citation type="submission" date="2015-07" db="EMBL/GenBank/DDBJ databases">
        <title>Comparative genomics of the Sigatoka disease complex on banana suggests a link between parallel evolutionary changes in Pseudocercospora fijiensis and Pseudocercospora eumusae and increased virulence on the banana host.</title>
        <authorList>
            <person name="Chang T.-C."/>
            <person name="Salvucci A."/>
            <person name="Crous P.W."/>
            <person name="Stergiopoulos I."/>
        </authorList>
    </citation>
    <scope>NUCLEOTIDE SEQUENCE [LARGE SCALE GENOMIC DNA]</scope>
    <source>
        <strain evidence="2 3">CBS 116634</strain>
    </source>
</reference>
<accession>A0A139IJZ4</accession>
<feature type="compositionally biased region" description="Polar residues" evidence="1">
    <location>
        <begin position="29"/>
        <end position="38"/>
    </location>
</feature>
<organism evidence="2 3">
    <name type="scientific">Pseudocercospora musae</name>
    <dbReference type="NCBI Taxonomy" id="113226"/>
    <lineage>
        <taxon>Eukaryota</taxon>
        <taxon>Fungi</taxon>
        <taxon>Dikarya</taxon>
        <taxon>Ascomycota</taxon>
        <taxon>Pezizomycotina</taxon>
        <taxon>Dothideomycetes</taxon>
        <taxon>Dothideomycetidae</taxon>
        <taxon>Mycosphaerellales</taxon>
        <taxon>Mycosphaerellaceae</taxon>
        <taxon>Pseudocercospora</taxon>
    </lineage>
</organism>
<proteinExistence type="predicted"/>
<evidence type="ECO:0000256" key="1">
    <source>
        <dbReference type="SAM" id="MobiDB-lite"/>
    </source>
</evidence>
<name>A0A139IJZ4_9PEZI</name>
<evidence type="ECO:0000313" key="3">
    <source>
        <dbReference type="Proteomes" id="UP000073492"/>
    </source>
</evidence>
<keyword evidence="3" id="KW-1185">Reference proteome</keyword>
<dbReference type="AlphaFoldDB" id="A0A139IJZ4"/>
<feature type="compositionally biased region" description="Basic and acidic residues" evidence="1">
    <location>
        <begin position="1"/>
        <end position="21"/>
    </location>
</feature>
<evidence type="ECO:0000313" key="2">
    <source>
        <dbReference type="EMBL" id="KXT15098.1"/>
    </source>
</evidence>
<gene>
    <name evidence="2" type="ORF">AC579_6478</name>
</gene>
<feature type="compositionally biased region" description="Basic and acidic residues" evidence="1">
    <location>
        <begin position="39"/>
        <end position="50"/>
    </location>
</feature>
<comment type="caution">
    <text evidence="2">The sequence shown here is derived from an EMBL/GenBank/DDBJ whole genome shotgun (WGS) entry which is preliminary data.</text>
</comment>
<feature type="region of interest" description="Disordered" evidence="1">
    <location>
        <begin position="1"/>
        <end position="60"/>
    </location>
</feature>